<dbReference type="InterPro" id="IPR029033">
    <property type="entry name" value="His_PPase_superfam"/>
</dbReference>
<sequence>MAKSKVANMSMKSRFTQSDTEPMLRNLSAMKLQQWGRMLMVRRAFYHLFVLEDKVLLRPKPGSLAMKFLLPEESDSRPSSSSNSATANASGQVGKIRAGADRLGAKDQRITSKDQRLGSKAQPVPAVSLPVLAGHFQKSGWYAPSSSPELDPNERAAKAIFKLLSVPYHGALQEGHLDQIYRHHRIQWRIKMSATNLRFILMRHGESSWAVTRGDSADSPPGSPMAAHARTLRPEGWSQVTRTAWTLRLCQEWQPEVLLTSSLPCCRQTIERVRSVLDDPDLRDGAVPGAIQEPTPATFLCKTLDFPDREGSLGLQACEVAEAVQQVVKELEVQSGERPLRPRDVEASPPPKILMLVTGGAAAESLLGYLTSGIQRKYLDQLLIGAGDAMLLESPTLHRLVGDGNQERVRPESELWQAGLSRNKWKVLRHIRGDGHGVQLGALPKTIQELNEETDRKIKAKVMKPKFAASSHVDGGLEVFSETRAAFRRYAGEPMIFSHREFSKLCWRAGKTELPLESDFCVKVKPLVFGFKFSSPVGSKSEQG</sequence>
<feature type="region of interest" description="Disordered" evidence="1">
    <location>
        <begin position="212"/>
        <end position="231"/>
    </location>
</feature>
<dbReference type="EMBL" id="CAMXCT030002424">
    <property type="protein sequence ID" value="CAL4785376.1"/>
    <property type="molecule type" value="Genomic_DNA"/>
</dbReference>
<comment type="caution">
    <text evidence="2">The sequence shown here is derived from an EMBL/GenBank/DDBJ whole genome shotgun (WGS) entry which is preliminary data.</text>
</comment>
<dbReference type="OrthoDB" id="415798at2759"/>
<evidence type="ECO:0000313" key="4">
    <source>
        <dbReference type="Proteomes" id="UP001152797"/>
    </source>
</evidence>
<dbReference type="EMBL" id="CAMXCT020002424">
    <property type="protein sequence ID" value="CAL1151439.1"/>
    <property type="molecule type" value="Genomic_DNA"/>
</dbReference>
<dbReference type="EMBL" id="CAMXCT010002424">
    <property type="protein sequence ID" value="CAI3998064.1"/>
    <property type="molecule type" value="Genomic_DNA"/>
</dbReference>
<dbReference type="Gene3D" id="3.40.50.1240">
    <property type="entry name" value="Phosphoglycerate mutase-like"/>
    <property type="match status" value="1"/>
</dbReference>
<keyword evidence="4" id="KW-1185">Reference proteome</keyword>
<accession>A0A9P1CUP1</accession>
<dbReference type="SMART" id="SM00855">
    <property type="entry name" value="PGAM"/>
    <property type="match status" value="1"/>
</dbReference>
<organism evidence="2">
    <name type="scientific">Cladocopium goreaui</name>
    <dbReference type="NCBI Taxonomy" id="2562237"/>
    <lineage>
        <taxon>Eukaryota</taxon>
        <taxon>Sar</taxon>
        <taxon>Alveolata</taxon>
        <taxon>Dinophyceae</taxon>
        <taxon>Suessiales</taxon>
        <taxon>Symbiodiniaceae</taxon>
        <taxon>Cladocopium</taxon>
    </lineage>
</organism>
<protein>
    <submittedName>
        <fullName evidence="2">Uncharacterized protein</fullName>
    </submittedName>
</protein>
<name>A0A9P1CUP1_9DINO</name>
<reference evidence="2" key="1">
    <citation type="submission" date="2022-10" db="EMBL/GenBank/DDBJ databases">
        <authorList>
            <person name="Chen Y."/>
            <person name="Dougan E. K."/>
            <person name="Chan C."/>
            <person name="Rhodes N."/>
            <person name="Thang M."/>
        </authorList>
    </citation>
    <scope>NUCLEOTIDE SEQUENCE</scope>
</reference>
<feature type="compositionally biased region" description="Low complexity" evidence="1">
    <location>
        <begin position="77"/>
        <end position="90"/>
    </location>
</feature>
<reference evidence="3" key="2">
    <citation type="submission" date="2024-04" db="EMBL/GenBank/DDBJ databases">
        <authorList>
            <person name="Chen Y."/>
            <person name="Shah S."/>
            <person name="Dougan E. K."/>
            <person name="Thang M."/>
            <person name="Chan C."/>
        </authorList>
    </citation>
    <scope>NUCLEOTIDE SEQUENCE [LARGE SCALE GENOMIC DNA]</scope>
</reference>
<dbReference type="InterPro" id="IPR013078">
    <property type="entry name" value="His_Pase_superF_clade-1"/>
</dbReference>
<evidence type="ECO:0000313" key="3">
    <source>
        <dbReference type="EMBL" id="CAL1151439.1"/>
    </source>
</evidence>
<dbReference type="SUPFAM" id="SSF53254">
    <property type="entry name" value="Phosphoglycerate mutase-like"/>
    <property type="match status" value="1"/>
</dbReference>
<evidence type="ECO:0000256" key="1">
    <source>
        <dbReference type="SAM" id="MobiDB-lite"/>
    </source>
</evidence>
<dbReference type="Proteomes" id="UP001152797">
    <property type="component" value="Unassembled WGS sequence"/>
</dbReference>
<feature type="region of interest" description="Disordered" evidence="1">
    <location>
        <begin position="73"/>
        <end position="121"/>
    </location>
</feature>
<proteinExistence type="predicted"/>
<feature type="compositionally biased region" description="Basic and acidic residues" evidence="1">
    <location>
        <begin position="98"/>
        <end position="117"/>
    </location>
</feature>
<gene>
    <name evidence="2" type="ORF">C1SCF055_LOCUS24395</name>
</gene>
<evidence type="ECO:0000313" key="2">
    <source>
        <dbReference type="EMBL" id="CAI3998064.1"/>
    </source>
</evidence>
<dbReference type="AlphaFoldDB" id="A0A9P1CUP1"/>